<name>A0A5B7K1P8_PORTR</name>
<organism evidence="1 2">
    <name type="scientific">Portunus trituberculatus</name>
    <name type="common">Swimming crab</name>
    <name type="synonym">Neptunus trituberculatus</name>
    <dbReference type="NCBI Taxonomy" id="210409"/>
    <lineage>
        <taxon>Eukaryota</taxon>
        <taxon>Metazoa</taxon>
        <taxon>Ecdysozoa</taxon>
        <taxon>Arthropoda</taxon>
        <taxon>Crustacea</taxon>
        <taxon>Multicrustacea</taxon>
        <taxon>Malacostraca</taxon>
        <taxon>Eumalacostraca</taxon>
        <taxon>Eucarida</taxon>
        <taxon>Decapoda</taxon>
        <taxon>Pleocyemata</taxon>
        <taxon>Brachyura</taxon>
        <taxon>Eubrachyura</taxon>
        <taxon>Portunoidea</taxon>
        <taxon>Portunidae</taxon>
        <taxon>Portuninae</taxon>
        <taxon>Portunus</taxon>
    </lineage>
</organism>
<sequence length="101" mass="11634">MESFTHSGLETRRFPNRRGCKIFLTTARFDSVSRYTQAAVVQWNHACFGVCEVSKRTGRCTARFEGTEPHYWLYASQSENRMCVTMTILGSARDESRNTIQ</sequence>
<dbReference type="AlphaFoldDB" id="A0A5B7K1P8"/>
<evidence type="ECO:0000313" key="2">
    <source>
        <dbReference type="Proteomes" id="UP000324222"/>
    </source>
</evidence>
<dbReference type="EMBL" id="VSRR010123428">
    <property type="protein sequence ID" value="MPD00544.1"/>
    <property type="molecule type" value="Genomic_DNA"/>
</dbReference>
<proteinExistence type="predicted"/>
<evidence type="ECO:0000313" key="1">
    <source>
        <dbReference type="EMBL" id="MPD00544.1"/>
    </source>
</evidence>
<protein>
    <submittedName>
        <fullName evidence="1">Uncharacterized protein</fullName>
    </submittedName>
</protein>
<keyword evidence="2" id="KW-1185">Reference proteome</keyword>
<dbReference type="Proteomes" id="UP000324222">
    <property type="component" value="Unassembled WGS sequence"/>
</dbReference>
<gene>
    <name evidence="1" type="ORF">E2C01_096022</name>
</gene>
<comment type="caution">
    <text evidence="1">The sequence shown here is derived from an EMBL/GenBank/DDBJ whole genome shotgun (WGS) entry which is preliminary data.</text>
</comment>
<accession>A0A5B7K1P8</accession>
<reference evidence="1 2" key="1">
    <citation type="submission" date="2019-05" db="EMBL/GenBank/DDBJ databases">
        <title>Another draft genome of Portunus trituberculatus and its Hox gene families provides insights of decapod evolution.</title>
        <authorList>
            <person name="Jeong J.-H."/>
            <person name="Song I."/>
            <person name="Kim S."/>
            <person name="Choi T."/>
            <person name="Kim D."/>
            <person name="Ryu S."/>
            <person name="Kim W."/>
        </authorList>
    </citation>
    <scope>NUCLEOTIDE SEQUENCE [LARGE SCALE GENOMIC DNA]</scope>
    <source>
        <tissue evidence="1">Muscle</tissue>
    </source>
</reference>